<comment type="caution">
    <text evidence="16">The sequence shown here is derived from an EMBL/GenBank/DDBJ whole genome shotgun (WGS) entry which is preliminary data.</text>
</comment>
<evidence type="ECO:0000256" key="8">
    <source>
        <dbReference type="ARBA" id="ARBA00022857"/>
    </source>
</evidence>
<dbReference type="FunFam" id="3.40.50.360:FF:000015">
    <property type="entry name" value="NADPH-dependent diflavin oxidoreductase 1"/>
    <property type="match status" value="1"/>
</dbReference>
<evidence type="ECO:0000256" key="12">
    <source>
        <dbReference type="ARBA" id="ARBA00063044"/>
    </source>
</evidence>
<comment type="cofactor">
    <cofactor evidence="1 13">
        <name>FMN</name>
        <dbReference type="ChEBI" id="CHEBI:58210"/>
    </cofactor>
</comment>
<dbReference type="PROSITE" id="PS50902">
    <property type="entry name" value="FLAVODOXIN_LIKE"/>
    <property type="match status" value="1"/>
</dbReference>
<feature type="binding site" evidence="13">
    <location>
        <begin position="13"/>
        <end position="18"/>
    </location>
    <ligand>
        <name>FMN</name>
        <dbReference type="ChEBI" id="CHEBI:58210"/>
    </ligand>
</feature>
<evidence type="ECO:0000256" key="7">
    <source>
        <dbReference type="ARBA" id="ARBA00022827"/>
    </source>
</evidence>
<dbReference type="GO" id="GO:0050660">
    <property type="term" value="F:flavin adenine dinucleotide binding"/>
    <property type="evidence" value="ECO:0007669"/>
    <property type="project" value="UniProtKB-UniRule"/>
</dbReference>
<feature type="binding site" evidence="13">
    <location>
        <position position="593"/>
    </location>
    <ligand>
        <name>FAD</name>
        <dbReference type="ChEBI" id="CHEBI:57692"/>
    </ligand>
</feature>
<keyword evidence="8 13" id="KW-0521">NADP</keyword>
<evidence type="ECO:0000256" key="2">
    <source>
        <dbReference type="ARBA" id="ARBA00001974"/>
    </source>
</evidence>
<dbReference type="GO" id="GO:0016651">
    <property type="term" value="F:oxidoreductase activity, acting on NAD(P)H"/>
    <property type="evidence" value="ECO:0007669"/>
    <property type="project" value="UniProtKB-UniRule"/>
</dbReference>
<dbReference type="GO" id="GO:0050661">
    <property type="term" value="F:NADP binding"/>
    <property type="evidence" value="ECO:0007669"/>
    <property type="project" value="UniProtKB-UniRule"/>
</dbReference>
<comment type="catalytic activity">
    <reaction evidence="10">
        <text>2 oxidized [2Fe-2S]-[protein] + NADPH = 2 reduced [2Fe-2S]-[protein] + NADP(+) + H(+)</text>
        <dbReference type="Rhea" id="RHEA:67716"/>
        <dbReference type="Rhea" id="RHEA-COMP:17327"/>
        <dbReference type="Rhea" id="RHEA-COMP:17328"/>
        <dbReference type="ChEBI" id="CHEBI:15378"/>
        <dbReference type="ChEBI" id="CHEBI:33737"/>
        <dbReference type="ChEBI" id="CHEBI:33738"/>
        <dbReference type="ChEBI" id="CHEBI:57783"/>
        <dbReference type="ChEBI" id="CHEBI:58349"/>
    </reaction>
    <physiologicalReaction direction="left-to-right" evidence="10">
        <dbReference type="Rhea" id="RHEA:67717"/>
    </physiologicalReaction>
</comment>
<evidence type="ECO:0000256" key="5">
    <source>
        <dbReference type="ARBA" id="ARBA00022630"/>
    </source>
</evidence>
<dbReference type="SUPFAM" id="SSF63380">
    <property type="entry name" value="Riboflavin synthase domain-like"/>
    <property type="match status" value="1"/>
</dbReference>
<dbReference type="PROSITE" id="PS51384">
    <property type="entry name" value="FAD_FR"/>
    <property type="match status" value="1"/>
</dbReference>
<comment type="cofactor">
    <cofactor evidence="2 13">
        <name>FAD</name>
        <dbReference type="ChEBI" id="CHEBI:57692"/>
    </cofactor>
</comment>
<dbReference type="InterPro" id="IPR017927">
    <property type="entry name" value="FAD-bd_FR_type"/>
</dbReference>
<feature type="binding site" evidence="13">
    <location>
        <begin position="98"/>
        <end position="107"/>
    </location>
    <ligand>
        <name>FMN</name>
        <dbReference type="ChEBI" id="CHEBI:58210"/>
    </ligand>
</feature>
<dbReference type="FunFam" id="3.40.50.80:FF:000032">
    <property type="entry name" value="NADPH-dependent diflavin oxidoreductase 1"/>
    <property type="match status" value="1"/>
</dbReference>
<dbReference type="GO" id="GO:0005829">
    <property type="term" value="C:cytosol"/>
    <property type="evidence" value="ECO:0007669"/>
    <property type="project" value="UniProtKB-ARBA"/>
</dbReference>
<evidence type="ECO:0000256" key="4">
    <source>
        <dbReference type="ARBA" id="ARBA00022490"/>
    </source>
</evidence>
<comment type="similarity">
    <text evidence="13">In the C-terminal section; belongs to the flavoprotein pyridine nucleotide cytochrome reductase family.</text>
</comment>
<comment type="function">
    <text evidence="11">NADPH-dependent reductase which is a central component of the cytosolic iron-sulfur (Fe-S) protein assembly (CIA) machinery. Transfers electrons from NADPH via its FAD and FMN prosthetic groups to the [2Fe-2S] cluster of CIAPIN1, another key component of the CIA machinery. In turn, this reduced cluster provides electrons for assembly of cytosolic iron-sulfur cluster proteins. It can also reduce the [2Fe-2S] cluster of CISD1 and activate this protein implicated in Fe/S cluster repair. In vitro can fully activate methionine synthase/MTR in the presence of soluble cytochrome b5/CYB5A.</text>
</comment>
<feature type="binding site" evidence="13">
    <location>
        <begin position="518"/>
        <end position="522"/>
    </location>
    <ligand>
        <name>NADP(+)</name>
        <dbReference type="ChEBI" id="CHEBI:58349"/>
    </ligand>
</feature>
<dbReference type="PRINTS" id="PR00371">
    <property type="entry name" value="FPNCR"/>
</dbReference>
<dbReference type="EMBL" id="JBAMIC010000018">
    <property type="protein sequence ID" value="KAK7095448.1"/>
    <property type="molecule type" value="Genomic_DNA"/>
</dbReference>
<reference evidence="16 17" key="1">
    <citation type="submission" date="2024-02" db="EMBL/GenBank/DDBJ databases">
        <title>Chromosome-scale genome assembly of the rough periwinkle Littorina saxatilis.</title>
        <authorList>
            <person name="De Jode A."/>
            <person name="Faria R."/>
            <person name="Formenti G."/>
            <person name="Sims Y."/>
            <person name="Smith T.P."/>
            <person name="Tracey A."/>
            <person name="Wood J.M.D."/>
            <person name="Zagrodzka Z.B."/>
            <person name="Johannesson K."/>
            <person name="Butlin R.K."/>
            <person name="Leder E.H."/>
        </authorList>
    </citation>
    <scope>NUCLEOTIDE SEQUENCE [LARGE SCALE GENOMIC DNA]</scope>
    <source>
        <strain evidence="16">Snail1</strain>
        <tissue evidence="16">Muscle</tissue>
    </source>
</reference>
<feature type="binding site" evidence="13">
    <location>
        <position position="133"/>
    </location>
    <ligand>
        <name>FMN</name>
        <dbReference type="ChEBI" id="CHEBI:58210"/>
    </ligand>
</feature>
<dbReference type="Gene3D" id="3.40.50.360">
    <property type="match status" value="1"/>
</dbReference>
<dbReference type="HAMAP" id="MF_03178">
    <property type="entry name" value="NDOR1"/>
    <property type="match status" value="1"/>
</dbReference>
<dbReference type="InterPro" id="IPR017938">
    <property type="entry name" value="Riboflavin_synthase-like_b-brl"/>
</dbReference>
<name>A0AAN9G4Q6_9CAEN</name>
<evidence type="ECO:0000259" key="15">
    <source>
        <dbReference type="PROSITE" id="PS51384"/>
    </source>
</evidence>
<evidence type="ECO:0000256" key="3">
    <source>
        <dbReference type="ARBA" id="ARBA00004496"/>
    </source>
</evidence>
<sequence length="594" mass="67888">MGETRRLLILYGSQTGTAQDTAERLAREARRRLFSVKVASLNDYPVGELIKEKMVVFVCATTGQGDPPDNMQTFWRFILRKNLPGNSLANLHYAVLGLGDSSYPKFNFVAKKLHKRLEQLGAMAVMKVGLSDEQHDLGQDAVIDPWSSDLWEHLLKLSPLPLGKDVIRADVRPPPRYRVIFSGDTVNHVHSLRPLSGDEKPSQERPFLAPLLANDRVTAPDHFQDVRLVRLNIRGSNIQYTPGDVAMIQPQNIEERVNQFLTHMGLDGSQTFHLQQNDPDVTVPSVLTKPVTVEEVVRCYFDISSVPRRSFFEILSHFSEDELEREKLQEFCTPEGQDDLFSYCNRVRRTILEVMADFHQTSKRVPFEYLFDLIPQMQPRAFSIASSPQAHPQEVQLLMAVVRYRTKLHTPRQGVCSTWLSTLTPDPDCKVPLWVKPGTITFPKDPTLPVVMVGPGTGVAPFRSYIHEKAVNGYGGNYLFFGCRGEKADFYCREEWETLVQKQLLTLYTAFSRDQEDKIYVQDRIKENGALIWKLLNKESAYFYIAGNAKRMPDDVRAIMKKLVEEHGGKSEEEAEAYLQSLERNRRWQVEAWS</sequence>
<dbReference type="InterPro" id="IPR001094">
    <property type="entry name" value="Flavdoxin-like"/>
</dbReference>
<evidence type="ECO:0000256" key="9">
    <source>
        <dbReference type="ARBA" id="ARBA00023002"/>
    </source>
</evidence>
<comment type="similarity">
    <text evidence="13">Belongs to the NADPH-dependent diflavin oxidoreductase NDOR1 family.</text>
</comment>
<feature type="binding site" evidence="13">
    <location>
        <begin position="380"/>
        <end position="383"/>
    </location>
    <ligand>
        <name>FAD</name>
        <dbReference type="ChEBI" id="CHEBI:57692"/>
    </ligand>
</feature>
<dbReference type="EC" id="1.18.1.-" evidence="13"/>
<dbReference type="Gene3D" id="1.20.990.10">
    <property type="entry name" value="NADPH-cytochrome p450 Reductase, Chain A, domain 3"/>
    <property type="match status" value="1"/>
</dbReference>
<keyword evidence="9 13" id="KW-0560">Oxidoreductase</keyword>
<dbReference type="SUPFAM" id="SSF52218">
    <property type="entry name" value="Flavoproteins"/>
    <property type="match status" value="1"/>
</dbReference>
<feature type="binding site" evidence="13">
    <location>
        <begin position="60"/>
        <end position="63"/>
    </location>
    <ligand>
        <name>FMN</name>
        <dbReference type="ChEBI" id="CHEBI:58210"/>
    </ligand>
</feature>
<keyword evidence="7 13" id="KW-0274">FAD</keyword>
<dbReference type="Gene3D" id="3.40.50.80">
    <property type="entry name" value="Nucleotide-binding domain of ferredoxin-NADP reductase (FNR) module"/>
    <property type="match status" value="1"/>
</dbReference>
<keyword evidence="17" id="KW-1185">Reference proteome</keyword>
<dbReference type="Proteomes" id="UP001374579">
    <property type="component" value="Unassembled WGS sequence"/>
</dbReference>
<organism evidence="16 17">
    <name type="scientific">Littorina saxatilis</name>
    <dbReference type="NCBI Taxonomy" id="31220"/>
    <lineage>
        <taxon>Eukaryota</taxon>
        <taxon>Metazoa</taxon>
        <taxon>Spiralia</taxon>
        <taxon>Lophotrochozoa</taxon>
        <taxon>Mollusca</taxon>
        <taxon>Gastropoda</taxon>
        <taxon>Caenogastropoda</taxon>
        <taxon>Littorinimorpha</taxon>
        <taxon>Littorinoidea</taxon>
        <taxon>Littorinidae</taxon>
        <taxon>Littorina</taxon>
    </lineage>
</organism>
<evidence type="ECO:0000313" key="17">
    <source>
        <dbReference type="Proteomes" id="UP001374579"/>
    </source>
</evidence>
<dbReference type="InterPro" id="IPR039261">
    <property type="entry name" value="FNR_nucleotide-bd"/>
</dbReference>
<gene>
    <name evidence="16" type="ORF">V1264_006849</name>
</gene>
<evidence type="ECO:0000256" key="10">
    <source>
        <dbReference type="ARBA" id="ARBA00052174"/>
    </source>
</evidence>
<evidence type="ECO:0000256" key="6">
    <source>
        <dbReference type="ARBA" id="ARBA00022643"/>
    </source>
</evidence>
<evidence type="ECO:0000256" key="11">
    <source>
        <dbReference type="ARBA" id="ARBA00059862"/>
    </source>
</evidence>
<evidence type="ECO:0000256" key="13">
    <source>
        <dbReference type="HAMAP-Rule" id="MF_03178"/>
    </source>
</evidence>
<dbReference type="Gene3D" id="2.40.30.10">
    <property type="entry name" value="Translation factors"/>
    <property type="match status" value="1"/>
</dbReference>
<dbReference type="InterPro" id="IPR028879">
    <property type="entry name" value="NDOR1"/>
</dbReference>
<dbReference type="PRINTS" id="PR00369">
    <property type="entry name" value="FLAVODOXIN"/>
</dbReference>
<evidence type="ECO:0000259" key="14">
    <source>
        <dbReference type="PROSITE" id="PS50902"/>
    </source>
</evidence>
<dbReference type="AlphaFoldDB" id="A0AAN9G4Q6"/>
<dbReference type="SUPFAM" id="SSF52343">
    <property type="entry name" value="Ferredoxin reductase-like, C-terminal NADP-linked domain"/>
    <property type="match status" value="1"/>
</dbReference>
<dbReference type="GO" id="GO:0016226">
    <property type="term" value="P:iron-sulfur cluster assembly"/>
    <property type="evidence" value="ECO:0007669"/>
    <property type="project" value="UniProtKB-UniRule"/>
</dbReference>
<evidence type="ECO:0000313" key="16">
    <source>
        <dbReference type="EMBL" id="KAK7095448.1"/>
    </source>
</evidence>
<evidence type="ECO:0000256" key="1">
    <source>
        <dbReference type="ARBA" id="ARBA00001917"/>
    </source>
</evidence>
<keyword evidence="5 13" id="KW-0285">Flavoprotein</keyword>
<comment type="subcellular location">
    <subcellularLocation>
        <location evidence="3 13">Cytoplasm</location>
    </subcellularLocation>
</comment>
<feature type="binding site" evidence="13">
    <location>
        <position position="457"/>
    </location>
    <ligand>
        <name>NADP(+)</name>
        <dbReference type="ChEBI" id="CHEBI:58349"/>
    </ligand>
</feature>
<dbReference type="Pfam" id="PF00258">
    <property type="entry name" value="Flavodoxin_1"/>
    <property type="match status" value="1"/>
</dbReference>
<dbReference type="Pfam" id="PF00175">
    <property type="entry name" value="NAD_binding_1"/>
    <property type="match status" value="1"/>
</dbReference>
<feature type="binding site" evidence="13">
    <location>
        <begin position="512"/>
        <end position="513"/>
    </location>
    <ligand>
        <name>NADP(+)</name>
        <dbReference type="ChEBI" id="CHEBI:58349"/>
    </ligand>
</feature>
<dbReference type="FunFam" id="1.20.990.10:FF:000008">
    <property type="entry name" value="NADPH-dependent diflavin oxidoreductase 1"/>
    <property type="match status" value="1"/>
</dbReference>
<feature type="binding site" evidence="13">
    <location>
        <position position="555"/>
    </location>
    <ligand>
        <name>NADP(+)</name>
        <dbReference type="ChEBI" id="CHEBI:58349"/>
    </ligand>
</feature>
<dbReference type="GO" id="GO:0005634">
    <property type="term" value="C:nucleus"/>
    <property type="evidence" value="ECO:0007669"/>
    <property type="project" value="UniProtKB-ARBA"/>
</dbReference>
<dbReference type="InterPro" id="IPR008254">
    <property type="entry name" value="Flavodoxin/NO_synth"/>
</dbReference>
<feature type="binding site" evidence="13">
    <location>
        <begin position="414"/>
        <end position="417"/>
    </location>
    <ligand>
        <name>FAD</name>
        <dbReference type="ChEBI" id="CHEBI:57692"/>
    </ligand>
</feature>
<dbReference type="PANTHER" id="PTHR19384:SF10">
    <property type="entry name" value="NADPH-DEPENDENT DIFLAVIN OXIDOREDUCTASE 1"/>
    <property type="match status" value="1"/>
</dbReference>
<feature type="domain" description="Flavodoxin-like" evidence="14">
    <location>
        <begin position="7"/>
        <end position="151"/>
    </location>
</feature>
<dbReference type="InterPro" id="IPR001433">
    <property type="entry name" value="OxRdtase_FAD/NAD-bd"/>
</dbReference>
<protein>
    <recommendedName>
        <fullName evidence="13">NADPH-dependent diflavin oxidoreductase 1</fullName>
        <ecNumber evidence="13">1.18.1.-</ecNumber>
    </recommendedName>
    <alternativeName>
        <fullName evidence="13">NADPH-dependent FMN and FAD-containing oxidoreductase</fullName>
    </alternativeName>
</protein>
<dbReference type="InterPro" id="IPR023173">
    <property type="entry name" value="NADPH_Cyt_P450_Rdtase_alpha"/>
</dbReference>
<dbReference type="InterPro" id="IPR029039">
    <property type="entry name" value="Flavoprotein-like_sf"/>
</dbReference>
<keyword evidence="4 13" id="KW-0963">Cytoplasm</keyword>
<comment type="similarity">
    <text evidence="13">In the N-terminal section; belongs to the flavodoxin family.</text>
</comment>
<comment type="subunit">
    <text evidence="12">Interacts with CIAPIN1; as part of the cytosolic iron-sulfur (Fe-S) protein assembly (CIA) machinery. Interacts with DCPS.</text>
</comment>
<dbReference type="Pfam" id="PF00667">
    <property type="entry name" value="FAD_binding_1"/>
    <property type="match status" value="1"/>
</dbReference>
<dbReference type="InterPro" id="IPR001709">
    <property type="entry name" value="Flavoprot_Pyr_Nucl_cyt_Rdtase"/>
</dbReference>
<accession>A0AAN9G4Q6</accession>
<feature type="binding site" evidence="13">
    <location>
        <position position="348"/>
    </location>
    <ligand>
        <name>FAD</name>
        <dbReference type="ChEBI" id="CHEBI:57692"/>
    </ligand>
</feature>
<proteinExistence type="inferred from homology"/>
<comment type="function">
    <text evidence="13">NADPH-dependent reductase which is a central component of the cytosolic iron-sulfur (Fe-S) protein assembly (CIA) machinery. Transfers electrons from NADPH via its FAD and FMN prosthetic groups to the [2Fe-2S] cluster of the anamorsin/DRE2 homolog, another key component of the CIA machinery. In turn, this reduced cluster provides electrons for assembly of cytosolic iron-sulfur cluster proteins.</text>
</comment>
<dbReference type="InterPro" id="IPR003097">
    <property type="entry name" value="CysJ-like_FAD-binding"/>
</dbReference>
<keyword evidence="6 13" id="KW-0288">FMN</keyword>
<dbReference type="GO" id="GO:0160246">
    <property type="term" value="F:NADPH-iron-sulfur [2Fe-2S] protein oxidoreductase activity"/>
    <property type="evidence" value="ECO:0007669"/>
    <property type="project" value="InterPro"/>
</dbReference>
<dbReference type="GO" id="GO:0010181">
    <property type="term" value="F:FMN binding"/>
    <property type="evidence" value="ECO:0007669"/>
    <property type="project" value="UniProtKB-UniRule"/>
</dbReference>
<feature type="domain" description="FAD-binding FR-type" evidence="15">
    <location>
        <begin position="204"/>
        <end position="462"/>
    </location>
</feature>
<dbReference type="PANTHER" id="PTHR19384">
    <property type="entry name" value="NITRIC OXIDE SYNTHASE-RELATED"/>
    <property type="match status" value="1"/>
</dbReference>